<organism evidence="1 2">
    <name type="scientific">Nitrosotalea devaniterrae</name>
    <dbReference type="NCBI Taxonomy" id="1078905"/>
    <lineage>
        <taxon>Archaea</taxon>
        <taxon>Nitrososphaerota</taxon>
        <taxon>Nitrososphaeria</taxon>
        <taxon>Nitrosotaleales</taxon>
        <taxon>Nitrosotaleaceae</taxon>
        <taxon>Nitrosotalea</taxon>
    </lineage>
</organism>
<sequence length="88" mass="9874">MVNLFMSDIQHNSQIEKIASAILADKISLDEQDDSKLKKYQDLAKKEFHLQDESAMELVNEAFLYLKLKGADSADPLQHGDQFGAGFS</sequence>
<name>A0A128A453_9ARCH</name>
<evidence type="ECO:0000313" key="2">
    <source>
        <dbReference type="Proteomes" id="UP000196239"/>
    </source>
</evidence>
<protein>
    <submittedName>
        <fullName evidence="1">Uncharacterized protein</fullName>
    </submittedName>
</protein>
<keyword evidence="2" id="KW-1185">Reference proteome</keyword>
<evidence type="ECO:0000313" key="1">
    <source>
        <dbReference type="EMBL" id="CUR52129.1"/>
    </source>
</evidence>
<accession>A0A128A453</accession>
<dbReference type="Proteomes" id="UP000196239">
    <property type="component" value="Chromosome 1"/>
</dbReference>
<reference evidence="2" key="1">
    <citation type="submission" date="2015-10" db="EMBL/GenBank/DDBJ databases">
        <authorList>
            <person name="Lehtovirta-Morley L.E."/>
            <person name="Vieille C."/>
        </authorList>
    </citation>
    <scope>NUCLEOTIDE SEQUENCE [LARGE SCALE GENOMIC DNA]</scope>
</reference>
<dbReference type="KEGG" id="ndv:NDEV_1364"/>
<gene>
    <name evidence="1" type="ORF">NDEV_1364</name>
</gene>
<proteinExistence type="predicted"/>
<dbReference type="AlphaFoldDB" id="A0A128A453"/>
<dbReference type="EMBL" id="LN890280">
    <property type="protein sequence ID" value="CUR52129.1"/>
    <property type="molecule type" value="Genomic_DNA"/>
</dbReference>